<dbReference type="InterPro" id="IPR020422">
    <property type="entry name" value="TYR_PHOSPHATASE_DUAL_dom"/>
</dbReference>
<comment type="catalytic activity">
    <reaction evidence="4">
        <text>5-diphospho-1D-myo-inositol 1,2,3,4,6-pentakisphosphate + H2O = 1D-myo-inositol hexakisphosphate + phosphate + H(+)</text>
        <dbReference type="Rhea" id="RHEA:22384"/>
        <dbReference type="ChEBI" id="CHEBI:15377"/>
        <dbReference type="ChEBI" id="CHEBI:15378"/>
        <dbReference type="ChEBI" id="CHEBI:43474"/>
        <dbReference type="ChEBI" id="CHEBI:58130"/>
        <dbReference type="ChEBI" id="CHEBI:58628"/>
        <dbReference type="EC" id="3.6.1.52"/>
    </reaction>
    <physiologicalReaction direction="left-to-right" evidence="4">
        <dbReference type="Rhea" id="RHEA:22385"/>
    </physiologicalReaction>
</comment>
<comment type="similarity">
    <text evidence="3">Belongs to the protein-tyrosine phosphatase family. Atypical dual-specificity phosphatase Siw14-like subfamily.</text>
</comment>
<gene>
    <name evidence="9" type="ORF">ACH5RR_016157</name>
</gene>
<dbReference type="GO" id="GO:0052847">
    <property type="term" value="F:inositol-1,5-bisdiphosphate-2,3,4,6-tetrakisphosphate 5-diphosphatase activity"/>
    <property type="evidence" value="ECO:0007669"/>
    <property type="project" value="UniProtKB-ARBA"/>
</dbReference>
<dbReference type="InterPro" id="IPR004861">
    <property type="entry name" value="Siw14-like"/>
</dbReference>
<dbReference type="SUPFAM" id="SSF52799">
    <property type="entry name" value="(Phosphotyrosine protein) phosphatases II"/>
    <property type="match status" value="1"/>
</dbReference>
<evidence type="ECO:0000256" key="4">
    <source>
        <dbReference type="ARBA" id="ARBA00047342"/>
    </source>
</evidence>
<dbReference type="PANTHER" id="PTHR31126">
    <property type="entry name" value="TYROSINE-PROTEIN PHOSPHATASE"/>
    <property type="match status" value="1"/>
</dbReference>
<dbReference type="FunFam" id="3.90.190.10:FF:000024">
    <property type="entry name" value="probable tyrosine-protein phosphatase At1g05000"/>
    <property type="match status" value="1"/>
</dbReference>
<dbReference type="Pfam" id="PF03162">
    <property type="entry name" value="Y_phosphatase2"/>
    <property type="match status" value="1"/>
</dbReference>
<evidence type="ECO:0000256" key="5">
    <source>
        <dbReference type="ARBA" id="ARBA00047562"/>
    </source>
</evidence>
<evidence type="ECO:0000256" key="6">
    <source>
        <dbReference type="ARBA" id="ARBA00047927"/>
    </source>
</evidence>
<dbReference type="InterPro" id="IPR029021">
    <property type="entry name" value="Prot-tyrosine_phosphatase-like"/>
</dbReference>
<feature type="domain" description="Tyrosine-protein phosphatase" evidence="8">
    <location>
        <begin position="23"/>
        <end position="172"/>
    </location>
</feature>
<dbReference type="EMBL" id="JBJUIK010000007">
    <property type="protein sequence ID" value="KAL3523323.1"/>
    <property type="molecule type" value="Genomic_DNA"/>
</dbReference>
<evidence type="ECO:0000313" key="9">
    <source>
        <dbReference type="EMBL" id="KAL3523323.1"/>
    </source>
</evidence>
<evidence type="ECO:0000259" key="8">
    <source>
        <dbReference type="PROSITE" id="PS50054"/>
    </source>
</evidence>
<comment type="catalytic activity">
    <reaction evidence="7">
        <text>6-diphospho-1D-myo-inositol pentakisphosphate + H2O = 1D-myo-inositol hexakisphosphate + phosphate + H(+)</text>
        <dbReference type="Rhea" id="RHEA:79703"/>
        <dbReference type="ChEBI" id="CHEBI:15377"/>
        <dbReference type="ChEBI" id="CHEBI:15378"/>
        <dbReference type="ChEBI" id="CHEBI:43474"/>
        <dbReference type="ChEBI" id="CHEBI:58130"/>
        <dbReference type="ChEBI" id="CHEBI:230534"/>
        <dbReference type="EC" id="3.6.1.52"/>
    </reaction>
    <physiologicalReaction direction="left-to-right" evidence="7">
        <dbReference type="Rhea" id="RHEA:79704"/>
    </physiologicalReaction>
</comment>
<dbReference type="PANTHER" id="PTHR31126:SF46">
    <property type="entry name" value="TYROSINE-PROTEIN PHOSPHATASE DSP5"/>
    <property type="match status" value="1"/>
</dbReference>
<protein>
    <recommendedName>
        <fullName evidence="1">diphosphoinositol-polyphosphate diphosphatase</fullName>
        <ecNumber evidence="1">3.6.1.52</ecNumber>
    </recommendedName>
</protein>
<evidence type="ECO:0000313" key="10">
    <source>
        <dbReference type="Proteomes" id="UP001630127"/>
    </source>
</evidence>
<dbReference type="InterPro" id="IPR016130">
    <property type="entry name" value="Tyr_Pase_AS"/>
</dbReference>
<dbReference type="PROSITE" id="PS00383">
    <property type="entry name" value="TYR_PHOSPHATASE_1"/>
    <property type="match status" value="1"/>
</dbReference>
<dbReference type="PROSITE" id="PS50054">
    <property type="entry name" value="TYR_PHOSPHATASE_DUAL"/>
    <property type="match status" value="1"/>
</dbReference>
<dbReference type="AlphaFoldDB" id="A0ABD3A0N9"/>
<keyword evidence="2" id="KW-0378">Hydrolase</keyword>
<sequence length="204" mass="23542">MCVILEEDGGEFENDVVMVPPPNFSTVEDNSIYRSGFPQPSNFHFLQSLNLKSIIYLCTEPYPEENLEFLKSNNVKLFQFGIDGTKEPTAIPANTITEALKILIDVRNHPILIHCRRGKHRTGCLVGCLRILQNWCLSSVLEEYKHHAGSKSRLTDLVFLKKYDASRLRHCLQNLIYQYQGYGSRKRRLLYKEELVQKHQITSA</sequence>
<evidence type="ECO:0000256" key="3">
    <source>
        <dbReference type="ARBA" id="ARBA00044949"/>
    </source>
</evidence>
<dbReference type="Proteomes" id="UP001630127">
    <property type="component" value="Unassembled WGS sequence"/>
</dbReference>
<evidence type="ECO:0000256" key="2">
    <source>
        <dbReference type="ARBA" id="ARBA00022801"/>
    </source>
</evidence>
<proteinExistence type="inferred from homology"/>
<name>A0ABD3A0N9_9GENT</name>
<dbReference type="InterPro" id="IPR020428">
    <property type="entry name" value="PFA-DSPs"/>
</dbReference>
<dbReference type="GO" id="GO:0052845">
    <property type="term" value="F:inositol-5-diphosphate-1,2,3,4,6-pentakisphosphate diphosphatase activity"/>
    <property type="evidence" value="ECO:0007669"/>
    <property type="project" value="UniProtKB-ARBA"/>
</dbReference>
<keyword evidence="10" id="KW-1185">Reference proteome</keyword>
<reference evidence="9 10" key="1">
    <citation type="submission" date="2024-11" db="EMBL/GenBank/DDBJ databases">
        <title>A near-complete genome assembly of Cinchona calisaya.</title>
        <authorList>
            <person name="Lian D.C."/>
            <person name="Zhao X.W."/>
            <person name="Wei L."/>
        </authorList>
    </citation>
    <scope>NUCLEOTIDE SEQUENCE [LARGE SCALE GENOMIC DNA]</scope>
    <source>
        <tissue evidence="9">Nenye</tissue>
    </source>
</reference>
<accession>A0ABD3A0N9</accession>
<comment type="caution">
    <text evidence="9">The sequence shown here is derived from an EMBL/GenBank/DDBJ whole genome shotgun (WGS) entry which is preliminary data.</text>
</comment>
<evidence type="ECO:0000256" key="7">
    <source>
        <dbReference type="ARBA" id="ARBA00048424"/>
    </source>
</evidence>
<dbReference type="PRINTS" id="PR01911">
    <property type="entry name" value="PFDSPHPHTASE"/>
</dbReference>
<dbReference type="EC" id="3.6.1.52" evidence="1"/>
<comment type="catalytic activity">
    <reaction evidence="5">
        <text>3,5-bis(diphospho)-1D-myo-inositol 1,2,4,6-tetrakisphosphate + H2O = 3-diphospho-1D-myo-inositol 1,2,4,5,6-pentakisphosphate + phosphate + 2 H(+)</text>
        <dbReference type="Rhea" id="RHEA:56312"/>
        <dbReference type="ChEBI" id="CHEBI:15377"/>
        <dbReference type="ChEBI" id="CHEBI:15378"/>
        <dbReference type="ChEBI" id="CHEBI:43474"/>
        <dbReference type="ChEBI" id="CHEBI:140372"/>
        <dbReference type="ChEBI" id="CHEBI:140374"/>
        <dbReference type="EC" id="3.6.1.52"/>
    </reaction>
    <physiologicalReaction direction="left-to-right" evidence="5">
        <dbReference type="Rhea" id="RHEA:56313"/>
    </physiologicalReaction>
</comment>
<evidence type="ECO:0000256" key="1">
    <source>
        <dbReference type="ARBA" id="ARBA00012527"/>
    </source>
</evidence>
<comment type="catalytic activity">
    <reaction evidence="6">
        <text>1,5-bis(diphospho)-1D-myo-inositol 2,3,4,6-tetrakisphosphate + H2O = 1-diphospho-1D-myo-inositol 2,3,4,5,6-pentakisphosphate + phosphate + 2 H(+)</text>
        <dbReference type="Rhea" id="RHEA:79699"/>
        <dbReference type="ChEBI" id="CHEBI:15377"/>
        <dbReference type="ChEBI" id="CHEBI:15378"/>
        <dbReference type="ChEBI" id="CHEBI:43474"/>
        <dbReference type="ChEBI" id="CHEBI:74946"/>
        <dbReference type="ChEBI" id="CHEBI:77983"/>
        <dbReference type="EC" id="3.6.1.52"/>
    </reaction>
    <physiologicalReaction direction="left-to-right" evidence="6">
        <dbReference type="Rhea" id="RHEA:79700"/>
    </physiologicalReaction>
</comment>
<dbReference type="Gene3D" id="3.90.190.10">
    <property type="entry name" value="Protein tyrosine phosphatase superfamily"/>
    <property type="match status" value="1"/>
</dbReference>
<organism evidence="9 10">
    <name type="scientific">Cinchona calisaya</name>
    <dbReference type="NCBI Taxonomy" id="153742"/>
    <lineage>
        <taxon>Eukaryota</taxon>
        <taxon>Viridiplantae</taxon>
        <taxon>Streptophyta</taxon>
        <taxon>Embryophyta</taxon>
        <taxon>Tracheophyta</taxon>
        <taxon>Spermatophyta</taxon>
        <taxon>Magnoliopsida</taxon>
        <taxon>eudicotyledons</taxon>
        <taxon>Gunneridae</taxon>
        <taxon>Pentapetalae</taxon>
        <taxon>asterids</taxon>
        <taxon>lamiids</taxon>
        <taxon>Gentianales</taxon>
        <taxon>Rubiaceae</taxon>
        <taxon>Cinchonoideae</taxon>
        <taxon>Cinchoneae</taxon>
        <taxon>Cinchona</taxon>
    </lineage>
</organism>